<dbReference type="AlphaFoldDB" id="A0A9P5TMH9"/>
<feature type="region of interest" description="Disordered" evidence="5">
    <location>
        <begin position="66"/>
        <end position="119"/>
    </location>
</feature>
<evidence type="ECO:0000259" key="6">
    <source>
        <dbReference type="PROSITE" id="PS50089"/>
    </source>
</evidence>
<dbReference type="InterPro" id="IPR001841">
    <property type="entry name" value="Znf_RING"/>
</dbReference>
<evidence type="ECO:0000256" key="2">
    <source>
        <dbReference type="ARBA" id="ARBA00022771"/>
    </source>
</evidence>
<dbReference type="InterPro" id="IPR017907">
    <property type="entry name" value="Znf_RING_CS"/>
</dbReference>
<dbReference type="PANTHER" id="PTHR23327:SF51">
    <property type="entry name" value="TRANSCRIPTIONAL REGULATOR OF YEAST FORM ADHERENCE 3"/>
    <property type="match status" value="1"/>
</dbReference>
<gene>
    <name evidence="8" type="ORF">CPB84DRAFT_1915932</name>
</gene>
<dbReference type="Pfam" id="PF03105">
    <property type="entry name" value="SPX"/>
    <property type="match status" value="1"/>
</dbReference>
<dbReference type="Gene3D" id="3.30.40.10">
    <property type="entry name" value="Zinc/RING finger domain, C3HC4 (zinc finger)"/>
    <property type="match status" value="1"/>
</dbReference>
<keyword evidence="9" id="KW-1185">Reference proteome</keyword>
<evidence type="ECO:0000256" key="5">
    <source>
        <dbReference type="SAM" id="MobiDB-lite"/>
    </source>
</evidence>
<keyword evidence="3" id="KW-0862">Zinc</keyword>
<dbReference type="Proteomes" id="UP000724874">
    <property type="component" value="Unassembled WGS sequence"/>
</dbReference>
<keyword evidence="2 4" id="KW-0863">Zinc-finger</keyword>
<evidence type="ECO:0000256" key="3">
    <source>
        <dbReference type="ARBA" id="ARBA00022833"/>
    </source>
</evidence>
<dbReference type="PROSITE" id="PS51382">
    <property type="entry name" value="SPX"/>
    <property type="match status" value="1"/>
</dbReference>
<accession>A0A9P5TMH9</accession>
<organism evidence="8 9">
    <name type="scientific">Gymnopilus junonius</name>
    <name type="common">Spectacular rustgill mushroom</name>
    <name type="synonym">Gymnopilus spectabilis subsp. junonius</name>
    <dbReference type="NCBI Taxonomy" id="109634"/>
    <lineage>
        <taxon>Eukaryota</taxon>
        <taxon>Fungi</taxon>
        <taxon>Dikarya</taxon>
        <taxon>Basidiomycota</taxon>
        <taxon>Agaricomycotina</taxon>
        <taxon>Agaricomycetes</taxon>
        <taxon>Agaricomycetidae</taxon>
        <taxon>Agaricales</taxon>
        <taxon>Agaricineae</taxon>
        <taxon>Hymenogastraceae</taxon>
        <taxon>Gymnopilus</taxon>
    </lineage>
</organism>
<protein>
    <recommendedName>
        <fullName evidence="10">SPX domain-containing protein</fullName>
    </recommendedName>
</protein>
<dbReference type="PROSITE" id="PS00518">
    <property type="entry name" value="ZF_RING_1"/>
    <property type="match status" value="1"/>
</dbReference>
<evidence type="ECO:0000259" key="7">
    <source>
        <dbReference type="PROSITE" id="PS51382"/>
    </source>
</evidence>
<evidence type="ECO:0000256" key="1">
    <source>
        <dbReference type="ARBA" id="ARBA00022723"/>
    </source>
</evidence>
<evidence type="ECO:0008006" key="10">
    <source>
        <dbReference type="Google" id="ProtNLM"/>
    </source>
</evidence>
<dbReference type="SUPFAM" id="SSF57850">
    <property type="entry name" value="RING/U-box"/>
    <property type="match status" value="1"/>
</dbReference>
<proteinExistence type="predicted"/>
<dbReference type="InterPro" id="IPR004331">
    <property type="entry name" value="SPX_dom"/>
</dbReference>
<name>A0A9P5TMH9_GYMJU</name>
<reference evidence="8" key="1">
    <citation type="submission" date="2020-11" db="EMBL/GenBank/DDBJ databases">
        <authorList>
            <consortium name="DOE Joint Genome Institute"/>
            <person name="Ahrendt S."/>
            <person name="Riley R."/>
            <person name="Andreopoulos W."/>
            <person name="LaButti K."/>
            <person name="Pangilinan J."/>
            <person name="Ruiz-duenas F.J."/>
            <person name="Barrasa J.M."/>
            <person name="Sanchez-Garcia M."/>
            <person name="Camarero S."/>
            <person name="Miyauchi S."/>
            <person name="Serrano A."/>
            <person name="Linde D."/>
            <person name="Babiker R."/>
            <person name="Drula E."/>
            <person name="Ayuso-Fernandez I."/>
            <person name="Pacheco R."/>
            <person name="Padilla G."/>
            <person name="Ferreira P."/>
            <person name="Barriuso J."/>
            <person name="Kellner H."/>
            <person name="Castanera R."/>
            <person name="Alfaro M."/>
            <person name="Ramirez L."/>
            <person name="Pisabarro A.G."/>
            <person name="Kuo A."/>
            <person name="Tritt A."/>
            <person name="Lipzen A."/>
            <person name="He G."/>
            <person name="Yan M."/>
            <person name="Ng V."/>
            <person name="Cullen D."/>
            <person name="Martin F."/>
            <person name="Rosso M.-N."/>
            <person name="Henrissat B."/>
            <person name="Hibbett D."/>
            <person name="Martinez A.T."/>
            <person name="Grigoriev I.V."/>
        </authorList>
    </citation>
    <scope>NUCLEOTIDE SEQUENCE</scope>
    <source>
        <strain evidence="8">AH 44721</strain>
    </source>
</reference>
<dbReference type="Pfam" id="PF13920">
    <property type="entry name" value="zf-C3HC4_3"/>
    <property type="match status" value="1"/>
</dbReference>
<feature type="domain" description="SPX" evidence="7">
    <location>
        <begin position="1"/>
        <end position="389"/>
    </location>
</feature>
<dbReference type="SMART" id="SM00184">
    <property type="entry name" value="RING"/>
    <property type="match status" value="1"/>
</dbReference>
<keyword evidence="1" id="KW-0479">Metal-binding</keyword>
<dbReference type="PANTHER" id="PTHR23327">
    <property type="entry name" value="RING FINGER PROTEIN 127"/>
    <property type="match status" value="1"/>
</dbReference>
<feature type="domain" description="RING-type" evidence="6">
    <location>
        <begin position="440"/>
        <end position="479"/>
    </location>
</feature>
<dbReference type="GO" id="GO:0008270">
    <property type="term" value="F:zinc ion binding"/>
    <property type="evidence" value="ECO:0007669"/>
    <property type="project" value="UniProtKB-KW"/>
</dbReference>
<sequence length="537" mass="59663">MHFSKTYSQLLLDLPPELRDNAIQYRQVRLCMFILKKVINRIVNELSSLGLKPALLHELIEASDSTRGPAASSLPSTSEQEMTVRADASSSDGEISSAAPYITGDPQPSTRLKLSQPRVDAQSPDAYRDVFEGDEDADQENEGTISGHTTLLWRVQQLRLGAEGLGAGSIVEVDDEVKNSIAEDIHLELDTSSSDNMHEIIIPLVSDTEFYSMLMGTLKTISVNLSKMHAEFCKTLESLSRTIADSSHPASVAASFHPHSRLDADAGAVRVRTGQLKSDLYFWREIFQLYLEAEVFENVGEAKRGETSVEESERRLQLFVDRVTQHGIMGDHHKFRRMQSADALQDFLNLNLFILNVKKFSHANSEATRKILKKHAKRTALFYPGLQPGVSSPSPTDQAVLALVPSSSSGSTPFSLARILAQAIGETLLPIIPSIEDYSCLICTSLAFKPIRLSCGHLFCVRCLVKMQKRNQGDCPMCRARVVLSADRSNVDWALLNFMQDWFPIEAKEKLKANEKEATEEELKELGIDPDAPCRVM</sequence>
<dbReference type="InterPro" id="IPR013083">
    <property type="entry name" value="Znf_RING/FYVE/PHD"/>
</dbReference>
<evidence type="ECO:0000256" key="4">
    <source>
        <dbReference type="PROSITE-ProRule" id="PRU00175"/>
    </source>
</evidence>
<dbReference type="OrthoDB" id="5588846at2759"/>
<dbReference type="EMBL" id="JADNYJ010000043">
    <property type="protein sequence ID" value="KAF8901141.1"/>
    <property type="molecule type" value="Genomic_DNA"/>
</dbReference>
<comment type="caution">
    <text evidence="8">The sequence shown here is derived from an EMBL/GenBank/DDBJ whole genome shotgun (WGS) entry which is preliminary data.</text>
</comment>
<dbReference type="PROSITE" id="PS50089">
    <property type="entry name" value="ZF_RING_2"/>
    <property type="match status" value="1"/>
</dbReference>
<evidence type="ECO:0000313" key="8">
    <source>
        <dbReference type="EMBL" id="KAF8901141.1"/>
    </source>
</evidence>
<evidence type="ECO:0000313" key="9">
    <source>
        <dbReference type="Proteomes" id="UP000724874"/>
    </source>
</evidence>